<keyword evidence="2" id="KW-1185">Reference proteome</keyword>
<name>A0ABW4WN23_9HYPH</name>
<sequence length="73" mass="8243">MKLSMELAAYAPFASSFDDAMFDARRRRSSSRKFRNAGQTLLSAPTRLYVQLSMVSTKSSRDKLAHRVKASKL</sequence>
<comment type="caution">
    <text evidence="1">The sequence shown here is derived from an EMBL/GenBank/DDBJ whole genome shotgun (WGS) entry which is preliminary data.</text>
</comment>
<evidence type="ECO:0000313" key="2">
    <source>
        <dbReference type="Proteomes" id="UP001597349"/>
    </source>
</evidence>
<dbReference type="Proteomes" id="UP001597349">
    <property type="component" value="Unassembled WGS sequence"/>
</dbReference>
<reference evidence="2" key="1">
    <citation type="journal article" date="2019" name="Int. J. Syst. Evol. Microbiol.">
        <title>The Global Catalogue of Microorganisms (GCM) 10K type strain sequencing project: providing services to taxonomists for standard genome sequencing and annotation.</title>
        <authorList>
            <consortium name="The Broad Institute Genomics Platform"/>
            <consortium name="The Broad Institute Genome Sequencing Center for Infectious Disease"/>
            <person name="Wu L."/>
            <person name="Ma J."/>
        </authorList>
    </citation>
    <scope>NUCLEOTIDE SEQUENCE [LARGE SCALE GENOMIC DNA]</scope>
    <source>
        <strain evidence="2">CGMCC 1.16226</strain>
    </source>
</reference>
<dbReference type="EMBL" id="JBHUGY010000060">
    <property type="protein sequence ID" value="MFD2057586.1"/>
    <property type="molecule type" value="Genomic_DNA"/>
</dbReference>
<organism evidence="1 2">
    <name type="scientific">Mesorhizobium calcicola</name>
    <dbReference type="NCBI Taxonomy" id="1300310"/>
    <lineage>
        <taxon>Bacteria</taxon>
        <taxon>Pseudomonadati</taxon>
        <taxon>Pseudomonadota</taxon>
        <taxon>Alphaproteobacteria</taxon>
        <taxon>Hyphomicrobiales</taxon>
        <taxon>Phyllobacteriaceae</taxon>
        <taxon>Mesorhizobium</taxon>
    </lineage>
</organism>
<evidence type="ECO:0000313" key="1">
    <source>
        <dbReference type="EMBL" id="MFD2057586.1"/>
    </source>
</evidence>
<dbReference type="RefSeq" id="WP_379025717.1">
    <property type="nucleotide sequence ID" value="NZ_JBHUGY010000060.1"/>
</dbReference>
<protein>
    <submittedName>
        <fullName evidence="1">Uncharacterized protein</fullName>
    </submittedName>
</protein>
<gene>
    <name evidence="1" type="ORF">ACFSQT_32230</name>
</gene>
<proteinExistence type="predicted"/>
<accession>A0ABW4WN23</accession>